<dbReference type="Proteomes" id="UP000317171">
    <property type="component" value="Chromosome"/>
</dbReference>
<evidence type="ECO:0000313" key="3">
    <source>
        <dbReference type="Proteomes" id="UP000317171"/>
    </source>
</evidence>
<accession>A0A517RMQ1</accession>
<protein>
    <submittedName>
        <fullName evidence="2">Uncharacterized protein</fullName>
    </submittedName>
</protein>
<organism evidence="2 3">
    <name type="scientific">Gimesia alba</name>
    <dbReference type="NCBI Taxonomy" id="2527973"/>
    <lineage>
        <taxon>Bacteria</taxon>
        <taxon>Pseudomonadati</taxon>
        <taxon>Planctomycetota</taxon>
        <taxon>Planctomycetia</taxon>
        <taxon>Planctomycetales</taxon>
        <taxon>Planctomycetaceae</taxon>
        <taxon>Gimesia</taxon>
    </lineage>
</organism>
<keyword evidence="1" id="KW-1133">Transmembrane helix</keyword>
<dbReference type="AlphaFoldDB" id="A0A517RMQ1"/>
<dbReference type="RefSeq" id="WP_145221316.1">
    <property type="nucleotide sequence ID" value="NZ_CP036269.1"/>
</dbReference>
<dbReference type="OrthoDB" id="303812at2"/>
<gene>
    <name evidence="2" type="ORF">Pan241w_52790</name>
</gene>
<feature type="transmembrane region" description="Helical" evidence="1">
    <location>
        <begin position="41"/>
        <end position="59"/>
    </location>
</feature>
<keyword evidence="1" id="KW-0472">Membrane</keyword>
<proteinExistence type="predicted"/>
<dbReference type="EMBL" id="CP036269">
    <property type="protein sequence ID" value="QDT45160.1"/>
    <property type="molecule type" value="Genomic_DNA"/>
</dbReference>
<evidence type="ECO:0000313" key="2">
    <source>
        <dbReference type="EMBL" id="QDT45160.1"/>
    </source>
</evidence>
<reference evidence="2 3" key="1">
    <citation type="submission" date="2019-02" db="EMBL/GenBank/DDBJ databases">
        <title>Deep-cultivation of Planctomycetes and their phenomic and genomic characterization uncovers novel biology.</title>
        <authorList>
            <person name="Wiegand S."/>
            <person name="Jogler M."/>
            <person name="Boedeker C."/>
            <person name="Pinto D."/>
            <person name="Vollmers J."/>
            <person name="Rivas-Marin E."/>
            <person name="Kohn T."/>
            <person name="Peeters S.H."/>
            <person name="Heuer A."/>
            <person name="Rast P."/>
            <person name="Oberbeckmann S."/>
            <person name="Bunk B."/>
            <person name="Jeske O."/>
            <person name="Meyerdierks A."/>
            <person name="Storesund J.E."/>
            <person name="Kallscheuer N."/>
            <person name="Luecker S."/>
            <person name="Lage O.M."/>
            <person name="Pohl T."/>
            <person name="Merkel B.J."/>
            <person name="Hornburger P."/>
            <person name="Mueller R.-W."/>
            <person name="Bruemmer F."/>
            <person name="Labrenz M."/>
            <person name="Spormann A.M."/>
            <person name="Op den Camp H."/>
            <person name="Overmann J."/>
            <person name="Amann R."/>
            <person name="Jetten M.S.M."/>
            <person name="Mascher T."/>
            <person name="Medema M.H."/>
            <person name="Devos D.P."/>
            <person name="Kaster A.-K."/>
            <person name="Ovreas L."/>
            <person name="Rohde M."/>
            <person name="Galperin M.Y."/>
            <person name="Jogler C."/>
        </authorList>
    </citation>
    <scope>NUCLEOTIDE SEQUENCE [LARGE SCALE GENOMIC DNA]</scope>
    <source>
        <strain evidence="2 3">Pan241w</strain>
    </source>
</reference>
<evidence type="ECO:0000256" key="1">
    <source>
        <dbReference type="SAM" id="Phobius"/>
    </source>
</evidence>
<sequence>MFFNLLFEPGRNSLTNLIGWLSLCLVAAGWGAELDTTIRHLWANIGLFGLASMIALKVVQWSRLKNQQKVTESRVTHDLRRISNGKETTALLNAELDRLAFEEHCPEKTEMETYSSDDELISLISCWVQIKPQLEPERS</sequence>
<dbReference type="KEGG" id="gaz:Pan241w_52790"/>
<keyword evidence="1" id="KW-0812">Transmembrane</keyword>
<keyword evidence="3" id="KW-1185">Reference proteome</keyword>
<name>A0A517RMQ1_9PLAN</name>